<dbReference type="InterPro" id="IPR009057">
    <property type="entry name" value="Homeodomain-like_sf"/>
</dbReference>
<accession>A0A484SFJ1</accession>
<keyword evidence="1" id="KW-0805">Transcription regulation</keyword>
<proteinExistence type="predicted"/>
<dbReference type="Pfam" id="PF00440">
    <property type="entry name" value="TetR_N"/>
    <property type="match status" value="1"/>
</dbReference>
<name>A0A484SFJ1_9ZZZZ</name>
<evidence type="ECO:0000313" key="6">
    <source>
        <dbReference type="EMBL" id="VFR61364.1"/>
    </source>
</evidence>
<evidence type="ECO:0000259" key="4">
    <source>
        <dbReference type="PROSITE" id="PS50977"/>
    </source>
</evidence>
<dbReference type="PANTHER" id="PTHR30055:SF234">
    <property type="entry name" value="HTH-TYPE TRANSCRIPTIONAL REGULATOR BETI"/>
    <property type="match status" value="1"/>
</dbReference>
<sequence length="218" mass="24458">MFGMFLYTRMPPKTKSPRPTQEQRSDATRERLILATIDCIAEKGYAGAATAEINERAGVSSGARVHHFKTKLDLVIAAAVYTYEQAALESVAAAASPVAQSDPLPAFIDDSYRFYSGQRYLVQHELVNAARTSDDLLQAMRPAADAFRQAVNAAWLRTFEQADHSREWSERAMELSVVMVRGLALGSFLRGRDRDAAVLRMWREVMARYPDERQRAGR</sequence>
<reference evidence="6" key="1">
    <citation type="submission" date="2019-03" db="EMBL/GenBank/DDBJ databases">
        <authorList>
            <person name="Danneels B."/>
        </authorList>
    </citation>
    <scope>NUCLEOTIDE SEQUENCE</scope>
</reference>
<dbReference type="AlphaFoldDB" id="A0A484SFJ1"/>
<dbReference type="GO" id="GO:0000976">
    <property type="term" value="F:transcription cis-regulatory region binding"/>
    <property type="evidence" value="ECO:0007669"/>
    <property type="project" value="TreeGrafter"/>
</dbReference>
<keyword evidence="2" id="KW-0238">DNA-binding</keyword>
<dbReference type="GO" id="GO:0003700">
    <property type="term" value="F:DNA-binding transcription factor activity"/>
    <property type="evidence" value="ECO:0007669"/>
    <property type="project" value="TreeGrafter"/>
</dbReference>
<evidence type="ECO:0000256" key="3">
    <source>
        <dbReference type="ARBA" id="ARBA00023163"/>
    </source>
</evidence>
<dbReference type="SUPFAM" id="SSF46689">
    <property type="entry name" value="Homeodomain-like"/>
    <property type="match status" value="1"/>
</dbReference>
<evidence type="ECO:0000256" key="1">
    <source>
        <dbReference type="ARBA" id="ARBA00023015"/>
    </source>
</evidence>
<dbReference type="Gene3D" id="1.10.357.10">
    <property type="entry name" value="Tetracycline Repressor, domain 2"/>
    <property type="match status" value="1"/>
</dbReference>
<feature type="domain" description="HTH tetR-type" evidence="4">
    <location>
        <begin position="26"/>
        <end position="86"/>
    </location>
</feature>
<dbReference type="EMBL" id="CAADIA010000006">
    <property type="protein sequence ID" value="VFR32545.1"/>
    <property type="molecule type" value="Genomic_DNA"/>
</dbReference>
<evidence type="ECO:0000256" key="2">
    <source>
        <dbReference type="ARBA" id="ARBA00023125"/>
    </source>
</evidence>
<gene>
    <name evidence="5" type="ORF">ANK1_4187</name>
    <name evidence="6" type="ORF">ANK2_4188</name>
</gene>
<dbReference type="InterPro" id="IPR001647">
    <property type="entry name" value="HTH_TetR"/>
</dbReference>
<keyword evidence="3" id="KW-0804">Transcription</keyword>
<evidence type="ECO:0000313" key="5">
    <source>
        <dbReference type="EMBL" id="VFR32545.1"/>
    </source>
</evidence>
<dbReference type="PRINTS" id="PR00455">
    <property type="entry name" value="HTHTETR"/>
</dbReference>
<dbReference type="EMBL" id="CAADIF010000005">
    <property type="protein sequence ID" value="VFR61364.1"/>
    <property type="molecule type" value="Genomic_DNA"/>
</dbReference>
<dbReference type="PROSITE" id="PS50977">
    <property type="entry name" value="HTH_TETR_2"/>
    <property type="match status" value="1"/>
</dbReference>
<protein>
    <submittedName>
        <fullName evidence="6">Transcriptional regulator, TetR family</fullName>
    </submittedName>
</protein>
<dbReference type="PANTHER" id="PTHR30055">
    <property type="entry name" value="HTH-TYPE TRANSCRIPTIONAL REGULATOR RUTR"/>
    <property type="match status" value="1"/>
</dbReference>
<organism evidence="6">
    <name type="scientific">plant metagenome</name>
    <dbReference type="NCBI Taxonomy" id="1297885"/>
    <lineage>
        <taxon>unclassified sequences</taxon>
        <taxon>metagenomes</taxon>
        <taxon>organismal metagenomes</taxon>
    </lineage>
</organism>
<dbReference type="InterPro" id="IPR050109">
    <property type="entry name" value="HTH-type_TetR-like_transc_reg"/>
</dbReference>